<dbReference type="KEGG" id="niy:FQ775_04770"/>
<feature type="chain" id="PRO_5022877432" evidence="1">
    <location>
        <begin position="27"/>
        <end position="286"/>
    </location>
</feature>
<organism evidence="2 3">
    <name type="scientific">Nitratireductor mangrovi</name>
    <dbReference type="NCBI Taxonomy" id="2599600"/>
    <lineage>
        <taxon>Bacteria</taxon>
        <taxon>Pseudomonadati</taxon>
        <taxon>Pseudomonadota</taxon>
        <taxon>Alphaproteobacteria</taxon>
        <taxon>Hyphomicrobiales</taxon>
        <taxon>Phyllobacteriaceae</taxon>
        <taxon>Nitratireductor</taxon>
    </lineage>
</organism>
<dbReference type="EMBL" id="CP042301">
    <property type="protein sequence ID" value="QDY99743.1"/>
    <property type="molecule type" value="Genomic_DNA"/>
</dbReference>
<name>A0A5B8KVN8_9HYPH</name>
<dbReference type="AlphaFoldDB" id="A0A5B8KVN8"/>
<protein>
    <submittedName>
        <fullName evidence="2">Uncharacterized protein</fullName>
    </submittedName>
</protein>
<evidence type="ECO:0000313" key="3">
    <source>
        <dbReference type="Proteomes" id="UP000321389"/>
    </source>
</evidence>
<keyword evidence="1" id="KW-0732">Signal</keyword>
<feature type="signal peptide" evidence="1">
    <location>
        <begin position="1"/>
        <end position="26"/>
    </location>
</feature>
<keyword evidence="3" id="KW-1185">Reference proteome</keyword>
<proteinExistence type="predicted"/>
<accession>A0A5B8KVN8</accession>
<sequence length="286" mass="31188">MEEAVRRVSEFLVVLFLSFAASPALAQSASADQRTWAAGAVSYIQLMRAMNHKIEYATAMIQAASPEIGNNATWTYALLAAGNYPPENIGDYFRQLGVYPQTFDEGPRTHIQIMRAAGLNANDVYQGFSGTWCTPGRAYANNCQDKFNQLNTGNVGVQDLIAVYTYRGAPGHFPLDVRAPEGTTDPATVCNLSTTRSIPVCHPYVAPSGGACSPIPCFRSRVGLWARPNLTSSFRIVAEYDFGLKGHLGVCSLTHHKIYDHGKWYSNWYDPRLAVALAGVCTAVVP</sequence>
<dbReference type="Proteomes" id="UP000321389">
    <property type="component" value="Chromosome"/>
</dbReference>
<reference evidence="2" key="1">
    <citation type="submission" date="2020-04" db="EMBL/GenBank/DDBJ databases">
        <title>Nitratireductor sp. nov. isolated from mangrove soil.</title>
        <authorList>
            <person name="Ye Y."/>
        </authorList>
    </citation>
    <scope>NUCLEOTIDE SEQUENCE</scope>
    <source>
        <strain evidence="2">SY7</strain>
    </source>
</reference>
<evidence type="ECO:0000313" key="2">
    <source>
        <dbReference type="EMBL" id="QDY99743.1"/>
    </source>
</evidence>
<dbReference type="RefSeq" id="WP_146298397.1">
    <property type="nucleotide sequence ID" value="NZ_CP042301.2"/>
</dbReference>
<gene>
    <name evidence="2" type="ORF">FQ775_04770</name>
</gene>
<evidence type="ECO:0000256" key="1">
    <source>
        <dbReference type="SAM" id="SignalP"/>
    </source>
</evidence>